<feature type="domain" description="SLH" evidence="2">
    <location>
        <begin position="607"/>
        <end position="670"/>
    </location>
</feature>
<name>A0A3P3TV16_9BACL</name>
<dbReference type="Proteomes" id="UP000267017">
    <property type="component" value="Unassembled WGS sequence"/>
</dbReference>
<comment type="caution">
    <text evidence="3">The sequence shown here is derived from an EMBL/GenBank/DDBJ whole genome shotgun (WGS) entry which is preliminary data.</text>
</comment>
<dbReference type="Pfam" id="PF16244">
    <property type="entry name" value="DUF4901"/>
    <property type="match status" value="2"/>
</dbReference>
<dbReference type="Pfam" id="PF00395">
    <property type="entry name" value="SLH"/>
    <property type="match status" value="2"/>
</dbReference>
<evidence type="ECO:0000259" key="2">
    <source>
        <dbReference type="PROSITE" id="PS51272"/>
    </source>
</evidence>
<keyword evidence="4" id="KW-1185">Reference proteome</keyword>
<feature type="compositionally biased region" description="Basic and acidic residues" evidence="1">
    <location>
        <begin position="8"/>
        <end position="19"/>
    </location>
</feature>
<accession>A0A3P3TV16</accession>
<sequence>MKYSRKGKSSDRPKPEAAKKSPVKMPLITLMALSIMLPQGVALAEEVQTGTYKTKVTSIRVDSITSGAEEAAVPADPSQAKITKEQAVEKVKELFPQLEQAEVSSVELGNSGVYPPPANQMIWNIQWSYKTGNSSYGFNSEVDAMTGDLISTFLGFPQEKNTSYYPPKLTREQAFTKAKAFIVKAAPTLSARDVSESQAGWVYESNQTLFGPVQYGFSFEVLKNGLPSDFDSIHVTVDGDGNVTGFSRPSDLLEYPSAAANLTQEEAEKKFREEFKVELGYVPTYKDGSVSGWVLAWGPANNSALLIDAETGHKINYEGVEVTSTSATYQDVPQTEEIFQPRNSGVELTAEEAAELVEQIAYIPEGRTLTSHHLGPDFRDPERKVWQLNWGKSGDYSRPFPSQSSANVDALTGEILEFRMEDFGHTDSKEPLIAPEGAVKLSAEEATRKAFEWINRLYPNASQELKLVERGDRAASGSDQERYRYQFDRYYKGIPVRSGGISLTIDPYGRLLYYSGVNRETNPIGAADGEAVTVAADKALEAYRNAYKLELKYSRIGGYLLDNEYIQPIAKLVYSPEAVNSVQPYQVLDAVTGEWVSTFEDAQTDEDKSPAPKDLEGHWAEKDLATLVDYRILQPDEDGNINPDQTVTVGEWLTMLVKASTSYYDGRVYGNELKPIAGVDVNHPNYGEVSYAANQGWIRTDGALNMDETLTREQLAVMLAAVVNYDKLAEFLNQDEKVNKLADAKSLTRPGAVAVTLKLGLLQPQNGKFLPQQQVTRAEAATVLMRLVKLQGHTDQPIGQE</sequence>
<dbReference type="EMBL" id="RRCN01000001">
    <property type="protein sequence ID" value="RRJ61670.1"/>
    <property type="molecule type" value="Genomic_DNA"/>
</dbReference>
<evidence type="ECO:0000313" key="4">
    <source>
        <dbReference type="Proteomes" id="UP000267017"/>
    </source>
</evidence>
<feature type="domain" description="SLH" evidence="2">
    <location>
        <begin position="736"/>
        <end position="798"/>
    </location>
</feature>
<dbReference type="PROSITE" id="PS51272">
    <property type="entry name" value="SLH"/>
    <property type="match status" value="3"/>
</dbReference>
<dbReference type="AlphaFoldDB" id="A0A3P3TV16"/>
<organism evidence="3 4">
    <name type="scientific">Paenibacillus oralis</name>
    <dbReference type="NCBI Taxonomy" id="2490856"/>
    <lineage>
        <taxon>Bacteria</taxon>
        <taxon>Bacillati</taxon>
        <taxon>Bacillota</taxon>
        <taxon>Bacilli</taxon>
        <taxon>Bacillales</taxon>
        <taxon>Paenibacillaceae</taxon>
        <taxon>Paenibacillus</taxon>
    </lineage>
</organism>
<dbReference type="RefSeq" id="WP_128629599.1">
    <property type="nucleotide sequence ID" value="NZ_RRCN01000001.1"/>
</dbReference>
<feature type="region of interest" description="Disordered" evidence="1">
    <location>
        <begin position="1"/>
        <end position="21"/>
    </location>
</feature>
<proteinExistence type="predicted"/>
<reference evidence="3 4" key="1">
    <citation type="submission" date="2018-11" db="EMBL/GenBank/DDBJ databases">
        <title>Genome sequencing of Paenibacillus sp. KCOM 3021 (= ChDC PVNT-B20).</title>
        <authorList>
            <person name="Kook J.-K."/>
            <person name="Park S.-N."/>
            <person name="Lim Y.K."/>
        </authorList>
    </citation>
    <scope>NUCLEOTIDE SEQUENCE [LARGE SCALE GENOMIC DNA]</scope>
    <source>
        <strain evidence="3 4">KCOM 3021</strain>
    </source>
</reference>
<protein>
    <submittedName>
        <fullName evidence="3">S-layer homology domain-containing protein</fullName>
    </submittedName>
</protein>
<dbReference type="InterPro" id="IPR032599">
    <property type="entry name" value="YcdB/YcdC_rep_domain"/>
</dbReference>
<evidence type="ECO:0000256" key="1">
    <source>
        <dbReference type="SAM" id="MobiDB-lite"/>
    </source>
</evidence>
<evidence type="ECO:0000313" key="3">
    <source>
        <dbReference type="EMBL" id="RRJ61670.1"/>
    </source>
</evidence>
<dbReference type="InterPro" id="IPR001119">
    <property type="entry name" value="SLH_dom"/>
</dbReference>
<gene>
    <name evidence="3" type="ORF">EHV15_00785</name>
</gene>
<feature type="domain" description="SLH" evidence="2">
    <location>
        <begin position="672"/>
        <end position="733"/>
    </location>
</feature>
<dbReference type="OrthoDB" id="2652191at2"/>